<dbReference type="Pfam" id="PF03459">
    <property type="entry name" value="TOBE"/>
    <property type="match status" value="1"/>
</dbReference>
<dbReference type="SUPFAM" id="SSF50331">
    <property type="entry name" value="MOP-like"/>
    <property type="match status" value="1"/>
</dbReference>
<sequence>MKLSVRNQFKGKIVDISEGDVVVKVTVDIGGGNKIVSVITKDAENDLGLKVGDSVTALVKSTSVMIEK</sequence>
<dbReference type="InterPro" id="IPR008995">
    <property type="entry name" value="Mo/tungstate-bd_C_term_dom"/>
</dbReference>
<dbReference type="GeneID" id="5325173"/>
<proteinExistence type="predicted"/>
<feature type="domain" description="Mop" evidence="3">
    <location>
        <begin position="2"/>
        <end position="68"/>
    </location>
</feature>
<dbReference type="PROSITE" id="PS51866">
    <property type="entry name" value="MOP"/>
    <property type="match status" value="1"/>
</dbReference>
<protein>
    <submittedName>
        <fullName evidence="4">TOBE domain protein</fullName>
    </submittedName>
</protein>
<evidence type="ECO:0000313" key="5">
    <source>
        <dbReference type="Proteomes" id="UP000001107"/>
    </source>
</evidence>
<dbReference type="eggNOG" id="arCOG00228">
    <property type="taxonomic scope" value="Archaea"/>
</dbReference>
<dbReference type="KEGG" id="mvn:Mevan_1501"/>
<dbReference type="OrthoDB" id="36889at2157"/>
<dbReference type="Proteomes" id="UP000001107">
    <property type="component" value="Chromosome"/>
</dbReference>
<dbReference type="InterPro" id="IPR005116">
    <property type="entry name" value="Transp-assoc_OB_typ1"/>
</dbReference>
<evidence type="ECO:0000256" key="1">
    <source>
        <dbReference type="ARBA" id="ARBA00004202"/>
    </source>
</evidence>
<gene>
    <name evidence="4" type="ordered locus">Mevan_1501</name>
</gene>
<evidence type="ECO:0000259" key="3">
    <source>
        <dbReference type="PROSITE" id="PS51866"/>
    </source>
</evidence>
<dbReference type="Gene3D" id="2.40.50.100">
    <property type="match status" value="1"/>
</dbReference>
<dbReference type="InterPro" id="IPR004606">
    <property type="entry name" value="Mop_domain"/>
</dbReference>
<evidence type="ECO:0000313" key="4">
    <source>
        <dbReference type="EMBL" id="ABR55395.1"/>
    </source>
</evidence>
<evidence type="ECO:0000256" key="2">
    <source>
        <dbReference type="ARBA" id="ARBA00022505"/>
    </source>
</evidence>
<comment type="subcellular location">
    <subcellularLocation>
        <location evidence="1">Cell membrane</location>
        <topology evidence="1">Peripheral membrane protein</topology>
    </subcellularLocation>
</comment>
<dbReference type="STRING" id="406327.Mevan_1501"/>
<dbReference type="AlphaFoldDB" id="A6USC3"/>
<organism evidence="4 5">
    <name type="scientific">Methanococcus vannielii (strain ATCC 35089 / DSM 1224 / JCM 13029 / OCM 148 / SB)</name>
    <dbReference type="NCBI Taxonomy" id="406327"/>
    <lineage>
        <taxon>Archaea</taxon>
        <taxon>Methanobacteriati</taxon>
        <taxon>Methanobacteriota</taxon>
        <taxon>Methanomada group</taxon>
        <taxon>Methanococci</taxon>
        <taxon>Methanococcales</taxon>
        <taxon>Methanococcaceae</taxon>
        <taxon>Methanococcus</taxon>
    </lineage>
</organism>
<dbReference type="HOGENOM" id="CLU_118993_1_1_2"/>
<name>A6USC3_METVS</name>
<dbReference type="NCBIfam" id="TIGR00638">
    <property type="entry name" value="Mop"/>
    <property type="match status" value="1"/>
</dbReference>
<reference evidence="4" key="1">
    <citation type="submission" date="2007-06" db="EMBL/GenBank/DDBJ databases">
        <title>Complete sequence of Methanococcus vannielii SB.</title>
        <authorList>
            <consortium name="US DOE Joint Genome Institute"/>
            <person name="Copeland A."/>
            <person name="Lucas S."/>
            <person name="Lapidus A."/>
            <person name="Barry K."/>
            <person name="Glavina del Rio T."/>
            <person name="Dalin E."/>
            <person name="Tice H."/>
            <person name="Pitluck S."/>
            <person name="Chain P."/>
            <person name="Malfatti S."/>
            <person name="Shin M."/>
            <person name="Vergez L."/>
            <person name="Schmutz J."/>
            <person name="Larimer F."/>
            <person name="Land M."/>
            <person name="Hauser L."/>
            <person name="Kyrpides N."/>
            <person name="Anderson I."/>
            <person name="Sieprawska-Lupa M."/>
            <person name="Whitman W.B."/>
            <person name="Richardson P."/>
        </authorList>
    </citation>
    <scope>NUCLEOTIDE SEQUENCE [LARGE SCALE GENOMIC DNA]</scope>
    <source>
        <strain evidence="4">SB</strain>
    </source>
</reference>
<dbReference type="RefSeq" id="WP_012066309.1">
    <property type="nucleotide sequence ID" value="NC_009634.1"/>
</dbReference>
<keyword evidence="2" id="KW-0500">Molybdenum</keyword>
<dbReference type="GO" id="GO:0015689">
    <property type="term" value="P:molybdate ion transport"/>
    <property type="evidence" value="ECO:0007669"/>
    <property type="project" value="InterPro"/>
</dbReference>
<dbReference type="EMBL" id="CP000742">
    <property type="protein sequence ID" value="ABR55395.1"/>
    <property type="molecule type" value="Genomic_DNA"/>
</dbReference>
<keyword evidence="5" id="KW-1185">Reference proteome</keyword>
<dbReference type="GO" id="GO:0005886">
    <property type="term" value="C:plasma membrane"/>
    <property type="evidence" value="ECO:0007669"/>
    <property type="project" value="UniProtKB-SubCell"/>
</dbReference>
<accession>A6USC3</accession>